<dbReference type="NCBIfam" id="NF003163">
    <property type="entry name" value="PRK04143.1"/>
    <property type="match status" value="1"/>
</dbReference>
<comment type="caution">
    <text evidence="10">The sequence shown here is derived from an EMBL/GenBank/DDBJ whole genome shotgun (WGS) entry which is preliminary data.</text>
</comment>
<dbReference type="PANTHER" id="PTHR11106">
    <property type="entry name" value="GANGLIOSIDE INDUCED DIFFERENTIATION ASSOCIATED PROTEIN 2-RELATED"/>
    <property type="match status" value="1"/>
</dbReference>
<evidence type="ECO:0000256" key="6">
    <source>
        <dbReference type="ARBA" id="ARBA00023295"/>
    </source>
</evidence>
<proteinExistence type="inferred from homology"/>
<dbReference type="PROSITE" id="PS51154">
    <property type="entry name" value="MACRO"/>
    <property type="match status" value="1"/>
</dbReference>
<comment type="cofactor">
    <cofactor evidence="1">
        <name>Zn(2+)</name>
        <dbReference type="ChEBI" id="CHEBI:29105"/>
    </cofactor>
</comment>
<comment type="similarity">
    <text evidence="8">Belongs to the MacroD-type family. Zn-Macro subfamily.</text>
</comment>
<dbReference type="GO" id="GO:0046872">
    <property type="term" value="F:metal ion binding"/>
    <property type="evidence" value="ECO:0007669"/>
    <property type="project" value="UniProtKB-KW"/>
</dbReference>
<evidence type="ECO:0000256" key="7">
    <source>
        <dbReference type="ARBA" id="ARBA00048482"/>
    </source>
</evidence>
<dbReference type="PANTHER" id="PTHR11106:SF121">
    <property type="entry name" value="ADP-RIBOSE 1''-PHOSPHATE PHOSPHATASE"/>
    <property type="match status" value="1"/>
</dbReference>
<dbReference type="Proteomes" id="UP000236197">
    <property type="component" value="Unassembled WGS sequence"/>
</dbReference>
<dbReference type="AlphaFoldDB" id="A0A2K2UC64"/>
<comment type="catalytic activity">
    <reaction evidence="7">
        <text>4-O-(ADP-D-ribosyl)-L-aspartyl-[protein] + H2O = L-aspartyl-[protein] + ADP-D-ribose + H(+)</text>
        <dbReference type="Rhea" id="RHEA:54428"/>
        <dbReference type="Rhea" id="RHEA-COMP:9867"/>
        <dbReference type="Rhea" id="RHEA-COMP:13832"/>
        <dbReference type="ChEBI" id="CHEBI:15377"/>
        <dbReference type="ChEBI" id="CHEBI:15378"/>
        <dbReference type="ChEBI" id="CHEBI:29961"/>
        <dbReference type="ChEBI" id="CHEBI:57967"/>
        <dbReference type="ChEBI" id="CHEBI:138102"/>
    </reaction>
    <physiologicalReaction direction="left-to-right" evidence="7">
        <dbReference type="Rhea" id="RHEA:54429"/>
    </physiologicalReaction>
</comment>
<evidence type="ECO:0000256" key="1">
    <source>
        <dbReference type="ARBA" id="ARBA00001947"/>
    </source>
</evidence>
<dbReference type="GO" id="GO:0016798">
    <property type="term" value="F:hydrolase activity, acting on glycosyl bonds"/>
    <property type="evidence" value="ECO:0007669"/>
    <property type="project" value="UniProtKB-KW"/>
</dbReference>
<dbReference type="SMART" id="SM00506">
    <property type="entry name" value="A1pp"/>
    <property type="match status" value="1"/>
</dbReference>
<dbReference type="EMBL" id="PPEK01000006">
    <property type="protein sequence ID" value="PNV67750.1"/>
    <property type="molecule type" value="Genomic_DNA"/>
</dbReference>
<name>A0A2K2UC64_9ACTN</name>
<dbReference type="Gene3D" id="3.40.220.10">
    <property type="entry name" value="Leucine Aminopeptidase, subunit E, domain 1"/>
    <property type="match status" value="1"/>
</dbReference>
<keyword evidence="6" id="KW-0326">Glycosidase</keyword>
<protein>
    <recommendedName>
        <fullName evidence="2">Protein-ADP-ribose hydrolase</fullName>
    </recommendedName>
</protein>
<evidence type="ECO:0000256" key="3">
    <source>
        <dbReference type="ARBA" id="ARBA00022723"/>
    </source>
</evidence>
<sequence length="259" mass="28176">MRAALGRLVAYLGTERPEFAGLAVPEDPDERWTLARALMNMRPPLPVPDAVLADQDAVLRARVAQAGATDARDLPTVFDDGRIALWRGDITTLKADAIVNAANSKLLGCFIPGHHCIDNAIHSFAGIQLRLACDDLMRAQGYDEPVGRAKTTPAFNLPASFIVHTVGPNVSSGVPTAAQDEQLASCYRACLNTAADAGCTSLAFCCISTGEFRFPRERAARIAVDEARAWLACDVRIERIVFDVFDEEDFEIYDRLLKA</sequence>
<dbReference type="OrthoDB" id="6194521at2"/>
<gene>
    <name evidence="10" type="ORF">C2L71_06635</name>
</gene>
<evidence type="ECO:0000259" key="9">
    <source>
        <dbReference type="PROSITE" id="PS51154"/>
    </source>
</evidence>
<keyword evidence="3" id="KW-0479">Metal-binding</keyword>
<dbReference type="SUPFAM" id="SSF52949">
    <property type="entry name" value="Macro domain-like"/>
    <property type="match status" value="1"/>
</dbReference>
<reference evidence="11" key="1">
    <citation type="submission" date="2018-01" db="EMBL/GenBank/DDBJ databases">
        <title>Rubneribacter badeniensis gen. nov., sp. nov., and Colonibacter rubneri, gen. nov., sp. nov., WGS of new members of the Eggerthellaceae.</title>
        <authorList>
            <person name="Danylec N."/>
            <person name="Stoll D.A."/>
            <person name="Doetsch A."/>
            <person name="Kulling S.E."/>
            <person name="Huch M."/>
        </authorList>
    </citation>
    <scope>NUCLEOTIDE SEQUENCE [LARGE SCALE GENOMIC DNA]</scope>
    <source>
        <strain evidence="11">ResAG-96</strain>
    </source>
</reference>
<dbReference type="Pfam" id="PF01661">
    <property type="entry name" value="Macro"/>
    <property type="match status" value="1"/>
</dbReference>
<accession>A0A2K2UC64</accession>
<keyword evidence="11" id="KW-1185">Reference proteome</keyword>
<evidence type="ECO:0000256" key="4">
    <source>
        <dbReference type="ARBA" id="ARBA00022801"/>
    </source>
</evidence>
<evidence type="ECO:0000256" key="2">
    <source>
        <dbReference type="ARBA" id="ARBA00018852"/>
    </source>
</evidence>
<feature type="domain" description="Macro" evidence="9">
    <location>
        <begin position="70"/>
        <end position="259"/>
    </location>
</feature>
<keyword evidence="4" id="KW-0378">Hydrolase</keyword>
<organism evidence="10 11">
    <name type="scientific">Enteroscipio rubneri</name>
    <dbReference type="NCBI Taxonomy" id="2070686"/>
    <lineage>
        <taxon>Bacteria</taxon>
        <taxon>Bacillati</taxon>
        <taxon>Actinomycetota</taxon>
        <taxon>Coriobacteriia</taxon>
        <taxon>Eggerthellales</taxon>
        <taxon>Eggerthellaceae</taxon>
        <taxon>Enteroscipio</taxon>
    </lineage>
</organism>
<evidence type="ECO:0000256" key="5">
    <source>
        <dbReference type="ARBA" id="ARBA00022833"/>
    </source>
</evidence>
<evidence type="ECO:0000313" key="10">
    <source>
        <dbReference type="EMBL" id="PNV67750.1"/>
    </source>
</evidence>
<dbReference type="CDD" id="cd02908">
    <property type="entry name" value="Macro_OAADPr_deacetylase"/>
    <property type="match status" value="1"/>
</dbReference>
<evidence type="ECO:0000256" key="8">
    <source>
        <dbReference type="ARBA" id="ARBA00093459"/>
    </source>
</evidence>
<keyword evidence="5" id="KW-0862">Zinc</keyword>
<dbReference type="InterPro" id="IPR002589">
    <property type="entry name" value="Macro_dom"/>
</dbReference>
<dbReference type="InterPro" id="IPR043472">
    <property type="entry name" value="Macro_dom-like"/>
</dbReference>
<evidence type="ECO:0000313" key="11">
    <source>
        <dbReference type="Proteomes" id="UP000236197"/>
    </source>
</evidence>